<dbReference type="GO" id="GO:0003677">
    <property type="term" value="F:DNA binding"/>
    <property type="evidence" value="ECO:0007669"/>
    <property type="project" value="UniProtKB-KW"/>
</dbReference>
<gene>
    <name evidence="6" type="ORF">SAMN02745912_02928</name>
</gene>
<dbReference type="CDD" id="cd17246">
    <property type="entry name" value="RMtype1_S_SonII-TRD2-CR2_like"/>
    <property type="match status" value="2"/>
</dbReference>
<feature type="domain" description="Type I restriction modification DNA specificity" evidence="5">
    <location>
        <begin position="225"/>
        <end position="405"/>
    </location>
</feature>
<dbReference type="GO" id="GO:0009307">
    <property type="term" value="P:DNA restriction-modification system"/>
    <property type="evidence" value="ECO:0007669"/>
    <property type="project" value="UniProtKB-KW"/>
</dbReference>
<dbReference type="Proteomes" id="UP000184465">
    <property type="component" value="Unassembled WGS sequence"/>
</dbReference>
<dbReference type="PANTHER" id="PTHR30408:SF12">
    <property type="entry name" value="TYPE I RESTRICTION ENZYME MJAVIII SPECIFICITY SUBUNIT"/>
    <property type="match status" value="1"/>
</dbReference>
<protein>
    <submittedName>
        <fullName evidence="6">Type I restriction enzyme, S subunit</fullName>
    </submittedName>
</protein>
<dbReference type="PANTHER" id="PTHR30408">
    <property type="entry name" value="TYPE-1 RESTRICTION ENZYME ECOKI SPECIFICITY PROTEIN"/>
    <property type="match status" value="1"/>
</dbReference>
<name>A0A1M6RDW2_PARC5</name>
<feature type="coiled-coil region" evidence="4">
    <location>
        <begin position="169"/>
        <end position="196"/>
    </location>
</feature>
<evidence type="ECO:0000313" key="6">
    <source>
        <dbReference type="EMBL" id="SHK30613.1"/>
    </source>
</evidence>
<dbReference type="Gene3D" id="1.10.287.1120">
    <property type="entry name" value="Bipartite methylase S protein"/>
    <property type="match status" value="1"/>
</dbReference>
<dbReference type="STRING" id="1121301.SAMN02745912_02928"/>
<dbReference type="InterPro" id="IPR052021">
    <property type="entry name" value="Type-I_RS_S_subunit"/>
</dbReference>
<dbReference type="InterPro" id="IPR000055">
    <property type="entry name" value="Restrct_endonuc_typeI_TRD"/>
</dbReference>
<dbReference type="InterPro" id="IPR044946">
    <property type="entry name" value="Restrct_endonuc_typeI_TRD_sf"/>
</dbReference>
<evidence type="ECO:0000256" key="4">
    <source>
        <dbReference type="SAM" id="Coils"/>
    </source>
</evidence>
<keyword evidence="2" id="KW-0680">Restriction system</keyword>
<proteinExistence type="inferred from homology"/>
<dbReference type="SUPFAM" id="SSF116734">
    <property type="entry name" value="DNA methylase specificity domain"/>
    <property type="match status" value="2"/>
</dbReference>
<reference evidence="7" key="1">
    <citation type="submission" date="2016-11" db="EMBL/GenBank/DDBJ databases">
        <authorList>
            <person name="Varghese N."/>
            <person name="Submissions S."/>
        </authorList>
    </citation>
    <scope>NUCLEOTIDE SEQUENCE [LARGE SCALE GENOMIC DNA]</scope>
    <source>
        <strain evidence="7">DSM 15212 / CIP 107654 / DViRD3</strain>
    </source>
</reference>
<dbReference type="AlphaFoldDB" id="A0A1M6RDW2"/>
<evidence type="ECO:0000256" key="3">
    <source>
        <dbReference type="ARBA" id="ARBA00023125"/>
    </source>
</evidence>
<organism evidence="6 7">
    <name type="scientific">Paramaledivibacter caminithermalis (strain DSM 15212 / CIP 107654 / DViRD3)</name>
    <name type="common">Clostridium caminithermale</name>
    <dbReference type="NCBI Taxonomy" id="1121301"/>
    <lineage>
        <taxon>Bacteria</taxon>
        <taxon>Bacillati</taxon>
        <taxon>Bacillota</taxon>
        <taxon>Clostridia</taxon>
        <taxon>Peptostreptococcales</taxon>
        <taxon>Caminicellaceae</taxon>
        <taxon>Paramaledivibacter</taxon>
    </lineage>
</organism>
<dbReference type="Pfam" id="PF01420">
    <property type="entry name" value="Methylase_S"/>
    <property type="match status" value="2"/>
</dbReference>
<keyword evidence="4" id="KW-0175">Coiled coil</keyword>
<evidence type="ECO:0000259" key="5">
    <source>
        <dbReference type="Pfam" id="PF01420"/>
    </source>
</evidence>
<dbReference type="RefSeq" id="WP_073151655.1">
    <property type="nucleotide sequence ID" value="NZ_FRAG01000045.1"/>
</dbReference>
<accession>A0A1M6RDW2</accession>
<sequence>MEEIREIPEGWEIDSISKLCDIVDYRGKTPEKVDMGIFLVTAKNIRNGKIDYNISKEYVKTEKYEEIMSRGLPKIGDVLITTEAPLGEVASIDNESIALAQRIIKLRGKREKLENKYLKYYMLSKEFQKEIKNDATGSTVEGIKGSRLKKKMIKFPKSKKEQLVISNILDKLDQNIEKTEQTIEKYKKIKSGLMDDLLTGKIRFKDGKWIKETEFKEVQGIGRIPKDWEVNKLEKISKFIKDGTHGTHKDVEKGIPLLSAKDIYNGKVNIPDDCRRISHEDYNSIHRKYELKEGDILLTIVGTIGRTAIITDNSNTYTFQRSVGIIRMVKDYYSKYIFYYISSSRYQNQLELMVNASAQGGIYLGSLANTILCLPKQHEQIEIVNVLSKQDQLIEKEQQYLEKLKKLKAGLMEDLLTGKVRVKIDE</sequence>
<comment type="similarity">
    <text evidence="1">Belongs to the type-I restriction system S methylase family.</text>
</comment>
<dbReference type="OrthoDB" id="9811611at2"/>
<evidence type="ECO:0000256" key="1">
    <source>
        <dbReference type="ARBA" id="ARBA00010923"/>
    </source>
</evidence>
<dbReference type="EMBL" id="FRAG01000045">
    <property type="protein sequence ID" value="SHK30613.1"/>
    <property type="molecule type" value="Genomic_DNA"/>
</dbReference>
<keyword evidence="3" id="KW-0238">DNA-binding</keyword>
<dbReference type="Gene3D" id="3.90.220.20">
    <property type="entry name" value="DNA methylase specificity domains"/>
    <property type="match status" value="2"/>
</dbReference>
<feature type="domain" description="Type I restriction modification DNA specificity" evidence="5">
    <location>
        <begin position="8"/>
        <end position="184"/>
    </location>
</feature>
<keyword evidence="7" id="KW-1185">Reference proteome</keyword>
<evidence type="ECO:0000256" key="2">
    <source>
        <dbReference type="ARBA" id="ARBA00022747"/>
    </source>
</evidence>
<evidence type="ECO:0000313" key="7">
    <source>
        <dbReference type="Proteomes" id="UP000184465"/>
    </source>
</evidence>